<accession>A0A507AJ99</accession>
<dbReference type="Pfam" id="PF02537">
    <property type="entry name" value="CRCB"/>
    <property type="match status" value="2"/>
</dbReference>
<feature type="transmembrane region" description="Helical" evidence="10">
    <location>
        <begin position="592"/>
        <end position="614"/>
    </location>
</feature>
<comment type="similarity">
    <text evidence="7">Belongs to the fluoride channel Fluc/FEX (TC 1.A.43) family.</text>
</comment>
<dbReference type="GO" id="GO:1903425">
    <property type="term" value="F:fluoride transmembrane transporter activity"/>
    <property type="evidence" value="ECO:0007669"/>
    <property type="project" value="TreeGrafter"/>
</dbReference>
<keyword evidence="12" id="KW-1185">Reference proteome</keyword>
<feature type="compositionally biased region" description="Basic and acidic residues" evidence="9">
    <location>
        <begin position="332"/>
        <end position="343"/>
    </location>
</feature>
<feature type="transmembrane region" description="Helical" evidence="10">
    <location>
        <begin position="370"/>
        <end position="391"/>
    </location>
</feature>
<comment type="caution">
    <text evidence="11">The sequence shown here is derived from an EMBL/GenBank/DDBJ whole genome shotgun (WGS) entry which is preliminary data.</text>
</comment>
<evidence type="ECO:0000256" key="7">
    <source>
        <dbReference type="ARBA" id="ARBA00035120"/>
    </source>
</evidence>
<name>A0A507AJ99_9PEZI</name>
<keyword evidence="6 10" id="KW-0472">Membrane</keyword>
<dbReference type="InterPro" id="IPR003691">
    <property type="entry name" value="FluC"/>
</dbReference>
<evidence type="ECO:0000256" key="6">
    <source>
        <dbReference type="ARBA" id="ARBA00023136"/>
    </source>
</evidence>
<keyword evidence="4 10" id="KW-0812">Transmembrane</keyword>
<comment type="subcellular location">
    <subcellularLocation>
        <location evidence="2">Cell membrane</location>
        <topology evidence="2">Multi-pass membrane protein</topology>
    </subcellularLocation>
</comment>
<evidence type="ECO:0000256" key="9">
    <source>
        <dbReference type="SAM" id="MobiDB-lite"/>
    </source>
</evidence>
<comment type="catalytic activity">
    <reaction evidence="8">
        <text>fluoride(in) = fluoride(out)</text>
        <dbReference type="Rhea" id="RHEA:76159"/>
        <dbReference type="ChEBI" id="CHEBI:17051"/>
    </reaction>
    <physiologicalReaction direction="left-to-right" evidence="8">
        <dbReference type="Rhea" id="RHEA:76160"/>
    </physiologicalReaction>
</comment>
<dbReference type="GO" id="GO:0005886">
    <property type="term" value="C:plasma membrane"/>
    <property type="evidence" value="ECO:0007669"/>
    <property type="project" value="UniProtKB-SubCell"/>
</dbReference>
<evidence type="ECO:0000256" key="2">
    <source>
        <dbReference type="ARBA" id="ARBA00004651"/>
    </source>
</evidence>
<feature type="region of interest" description="Disordered" evidence="9">
    <location>
        <begin position="188"/>
        <end position="251"/>
    </location>
</feature>
<dbReference type="AlphaFoldDB" id="A0A507AJ99"/>
<feature type="region of interest" description="Disordered" evidence="9">
    <location>
        <begin position="1"/>
        <end position="148"/>
    </location>
</feature>
<keyword evidence="5 10" id="KW-1133">Transmembrane helix</keyword>
<keyword evidence="3" id="KW-1003">Cell membrane</keyword>
<evidence type="ECO:0000256" key="10">
    <source>
        <dbReference type="SAM" id="Phobius"/>
    </source>
</evidence>
<evidence type="ECO:0000256" key="5">
    <source>
        <dbReference type="ARBA" id="ARBA00022989"/>
    </source>
</evidence>
<proteinExistence type="inferred from homology"/>
<evidence type="ECO:0000313" key="11">
    <source>
        <dbReference type="EMBL" id="TPX09462.1"/>
    </source>
</evidence>
<feature type="transmembrane region" description="Helical" evidence="10">
    <location>
        <begin position="419"/>
        <end position="445"/>
    </location>
</feature>
<organism evidence="11 12">
    <name type="scientific">Thyridium curvatum</name>
    <dbReference type="NCBI Taxonomy" id="1093900"/>
    <lineage>
        <taxon>Eukaryota</taxon>
        <taxon>Fungi</taxon>
        <taxon>Dikarya</taxon>
        <taxon>Ascomycota</taxon>
        <taxon>Pezizomycotina</taxon>
        <taxon>Sordariomycetes</taxon>
        <taxon>Sordariomycetidae</taxon>
        <taxon>Thyridiales</taxon>
        <taxon>Thyridiaceae</taxon>
        <taxon>Thyridium</taxon>
    </lineage>
</organism>
<protein>
    <submittedName>
        <fullName evidence="11">Uncharacterized protein</fullName>
    </submittedName>
</protein>
<feature type="transmembrane region" description="Helical" evidence="10">
    <location>
        <begin position="294"/>
        <end position="312"/>
    </location>
</feature>
<feature type="transmembrane region" description="Helical" evidence="10">
    <location>
        <begin position="496"/>
        <end position="517"/>
    </location>
</feature>
<reference evidence="11 12" key="1">
    <citation type="submission" date="2019-06" db="EMBL/GenBank/DDBJ databases">
        <title>Draft genome sequence of the filamentous fungus Phialemoniopsis curvata isolated from diesel fuel.</title>
        <authorList>
            <person name="Varaljay V.A."/>
            <person name="Lyon W.J."/>
            <person name="Crouch A.L."/>
            <person name="Drake C.E."/>
            <person name="Hollomon J.M."/>
            <person name="Nadeau L.J."/>
            <person name="Nunn H.S."/>
            <person name="Stevenson B.S."/>
            <person name="Bojanowski C.L."/>
            <person name="Crookes-Goodson W.J."/>
        </authorList>
    </citation>
    <scope>NUCLEOTIDE SEQUENCE [LARGE SCALE GENOMIC DNA]</scope>
    <source>
        <strain evidence="11 12">D216</strain>
    </source>
</reference>
<sequence>MSQARTSHDAASGVAGSAISNDADISPTTSLPGPSSPILPQTATPASGLEDPSPFSRNVTTSDGLQRTSSRRSRQSRNARRASRGSLEYDIPDSYRYLDEVGISPPVQNPEEEPVRHISNREDSYSARSRSRRGSSAAEDMGLPLEQRLSRRMSQISAADRELRMLQRQSSRTRVDYDIPEAYNNLDELAVSPVQNPDESPIYKFHSLEEERSRDREEQQRRRTSRVSGNEPRPSVALPVAQPEEDLEEEPQTFRVSRLATQLYTISYLVFFSFLGTLARIGLGALTIYPGAPVIFASIWPNFAGSIVMGFLSEDRMLFRFEWGTPTYENQLREAREKSRGEEGGSGSSDTPNVDLAAARKAYMATKKTIPLYIGLATGFCGSFTSFSAFIKDCFLALSNDIAAPGTETSIPRNGGYSFMALLGVVIITTTLSLGGLFIGAHLAITLEPITPSLPYSFTRKVLDRSVVFLAWGCWTGAILLSALPPDRNNPGPEIWRGTATFSLVFAPLGCLARFYLSLYLNGRFGAFPLGTFTANVGGTAVLGMAWDLAHASIGGVVGCQVLQGIEDGFCGCLTTISTWVAELAVLRRRHAYVYGGASVVVSLAAMIAIMGGLRWTDGFAALSCVH</sequence>
<feature type="region of interest" description="Disordered" evidence="9">
    <location>
        <begin position="332"/>
        <end position="353"/>
    </location>
</feature>
<feature type="transmembrane region" description="Helical" evidence="10">
    <location>
        <begin position="466"/>
        <end position="484"/>
    </location>
</feature>
<dbReference type="OrthoDB" id="409792at2759"/>
<evidence type="ECO:0000256" key="4">
    <source>
        <dbReference type="ARBA" id="ARBA00022692"/>
    </source>
</evidence>
<dbReference type="RefSeq" id="XP_030991173.1">
    <property type="nucleotide sequence ID" value="XM_031144305.1"/>
</dbReference>
<feature type="compositionally biased region" description="Basic and acidic residues" evidence="9">
    <location>
        <begin position="206"/>
        <end position="221"/>
    </location>
</feature>
<dbReference type="InParanoid" id="A0A507AJ99"/>
<feature type="compositionally biased region" description="Low complexity" evidence="9">
    <location>
        <begin position="25"/>
        <end position="40"/>
    </location>
</feature>
<evidence type="ECO:0000256" key="1">
    <source>
        <dbReference type="ARBA" id="ARBA00002598"/>
    </source>
</evidence>
<gene>
    <name evidence="11" type="ORF">E0L32_009350</name>
</gene>
<dbReference type="Proteomes" id="UP000319257">
    <property type="component" value="Unassembled WGS sequence"/>
</dbReference>
<feature type="transmembrane region" description="Helical" evidence="10">
    <location>
        <begin position="263"/>
        <end position="288"/>
    </location>
</feature>
<evidence type="ECO:0000256" key="3">
    <source>
        <dbReference type="ARBA" id="ARBA00022475"/>
    </source>
</evidence>
<dbReference type="GeneID" id="41976797"/>
<feature type="compositionally biased region" description="Basic residues" evidence="9">
    <location>
        <begin position="69"/>
        <end position="83"/>
    </location>
</feature>
<dbReference type="PANTHER" id="PTHR28259">
    <property type="entry name" value="FLUORIDE EXPORT PROTEIN 1-RELATED"/>
    <property type="match status" value="1"/>
</dbReference>
<evidence type="ECO:0000256" key="8">
    <source>
        <dbReference type="ARBA" id="ARBA00035585"/>
    </source>
</evidence>
<feature type="compositionally biased region" description="Basic and acidic residues" evidence="9">
    <location>
        <begin position="113"/>
        <end position="125"/>
    </location>
</feature>
<comment type="function">
    <text evidence="1">Fluoride channel required for the rapid expulsion of cytoplasmic fluoride.</text>
</comment>
<dbReference type="STRING" id="1093900.A0A507AJ99"/>
<dbReference type="EMBL" id="SKBQ01000067">
    <property type="protein sequence ID" value="TPX09462.1"/>
    <property type="molecule type" value="Genomic_DNA"/>
</dbReference>
<evidence type="ECO:0000313" key="12">
    <source>
        <dbReference type="Proteomes" id="UP000319257"/>
    </source>
</evidence>
<feature type="compositionally biased region" description="Polar residues" evidence="9">
    <location>
        <begin position="55"/>
        <end position="66"/>
    </location>
</feature>
<dbReference type="PANTHER" id="PTHR28259:SF1">
    <property type="entry name" value="FLUORIDE EXPORT PROTEIN 1-RELATED"/>
    <property type="match status" value="1"/>
</dbReference>